<dbReference type="AlphaFoldDB" id="A0A938BN80"/>
<dbReference type="GO" id="GO:0009317">
    <property type="term" value="C:acetyl-CoA carboxylase complex"/>
    <property type="evidence" value="ECO:0007669"/>
    <property type="project" value="TreeGrafter"/>
</dbReference>
<feature type="domain" description="CoA carboxyltransferase N-terminal" evidence="2">
    <location>
        <begin position="1"/>
        <end position="247"/>
    </location>
</feature>
<evidence type="ECO:0000313" key="4">
    <source>
        <dbReference type="EMBL" id="MBM3274939.1"/>
    </source>
</evidence>
<evidence type="ECO:0000313" key="5">
    <source>
        <dbReference type="Proteomes" id="UP000703893"/>
    </source>
</evidence>
<accession>A0A938BN80</accession>
<sequence>MTERTPRAARSPESGRKPRHGSLTAAERIDALLDAGTFHEWGAHVEPAAQLFGDQPSGGRGDGVIAGFGQVDGHNVFAFAQDFSVLEGTLGERGAEKIVHLLDRAADAAAPVVGLLHSNGARLSEGIASLEACTQVFQRYIAYSGRVPIIAVAMGFCSGFPAYLASLSDLVIMVERTSFLVTTSPAVIRSATGQRVGLAELGGARTHAELSGVAHLTAPTEAEALLLTRDLLAYLTPGPVLADVPTEAIPALPFGPHEAYDVKPLIRAIVDGSRMLELWPRWARNVVCAFVRLGGRSVGVVANQPLVDAGAVTVDSARKMSRFVRLCDRFGLPLLFLVDVPGILPGIESEHGGILFEGAQFYRSLLTEVPRLTLVTRKCYGGAYGLLNSKQGLGAMVLAYPDAKIGVMGAEVASQILGDGNGKTEELAKAWKVHGESARAAAQRGIVDRLVEPADTREELLAAFSLFPPASPASRLRRSGWL</sequence>
<gene>
    <name evidence="4" type="ORF">FJZ00_07290</name>
</gene>
<evidence type="ECO:0000259" key="2">
    <source>
        <dbReference type="PROSITE" id="PS50980"/>
    </source>
</evidence>
<dbReference type="InterPro" id="IPR011763">
    <property type="entry name" value="COA_CT_C"/>
</dbReference>
<proteinExistence type="predicted"/>
<dbReference type="SUPFAM" id="SSF52096">
    <property type="entry name" value="ClpP/crotonase"/>
    <property type="match status" value="2"/>
</dbReference>
<dbReference type="InterPro" id="IPR051047">
    <property type="entry name" value="AccD/PCCB"/>
</dbReference>
<feature type="region of interest" description="Disordered" evidence="1">
    <location>
        <begin position="1"/>
        <end position="22"/>
    </location>
</feature>
<dbReference type="PROSITE" id="PS50980">
    <property type="entry name" value="COA_CT_NTER"/>
    <property type="match status" value="1"/>
</dbReference>
<reference evidence="4 5" key="1">
    <citation type="submission" date="2019-03" db="EMBL/GenBank/DDBJ databases">
        <title>Lake Tanganyika Metagenome-Assembled Genomes (MAGs).</title>
        <authorList>
            <person name="Tran P."/>
        </authorList>
    </citation>
    <scope>NUCLEOTIDE SEQUENCE [LARGE SCALE GENOMIC DNA]</scope>
    <source>
        <strain evidence="4">K_DeepCast_65m_m2_236</strain>
    </source>
</reference>
<protein>
    <submittedName>
        <fullName evidence="4">Methylmalonyl-CoA carboxyltransferase</fullName>
    </submittedName>
</protein>
<evidence type="ECO:0000256" key="1">
    <source>
        <dbReference type="SAM" id="MobiDB-lite"/>
    </source>
</evidence>
<comment type="caution">
    <text evidence="4">The sequence shown here is derived from an EMBL/GenBank/DDBJ whole genome shotgun (WGS) entry which is preliminary data.</text>
</comment>
<feature type="domain" description="CoA carboxyltransferase C-terminal" evidence="3">
    <location>
        <begin position="241"/>
        <end position="482"/>
    </location>
</feature>
<dbReference type="InterPro" id="IPR011762">
    <property type="entry name" value="COA_CT_N"/>
</dbReference>
<organism evidence="4 5">
    <name type="scientific">Candidatus Tanganyikabacteria bacterium</name>
    <dbReference type="NCBI Taxonomy" id="2961651"/>
    <lineage>
        <taxon>Bacteria</taxon>
        <taxon>Bacillati</taxon>
        <taxon>Candidatus Sericytochromatia</taxon>
        <taxon>Candidatus Tanganyikabacteria</taxon>
    </lineage>
</organism>
<dbReference type="Proteomes" id="UP000703893">
    <property type="component" value="Unassembled WGS sequence"/>
</dbReference>
<evidence type="ECO:0000259" key="3">
    <source>
        <dbReference type="PROSITE" id="PS50989"/>
    </source>
</evidence>
<dbReference type="InterPro" id="IPR034733">
    <property type="entry name" value="AcCoA_carboxyl_beta"/>
</dbReference>
<dbReference type="PANTHER" id="PTHR43842:SF2">
    <property type="entry name" value="PROPIONYL-COA CARBOXYLASE BETA CHAIN, MITOCHONDRIAL"/>
    <property type="match status" value="1"/>
</dbReference>
<name>A0A938BN80_9BACT</name>
<dbReference type="Gene3D" id="3.90.226.10">
    <property type="entry name" value="2-enoyl-CoA Hydratase, Chain A, domain 1"/>
    <property type="match status" value="2"/>
</dbReference>
<dbReference type="PROSITE" id="PS50989">
    <property type="entry name" value="COA_CT_CTER"/>
    <property type="match status" value="1"/>
</dbReference>
<dbReference type="PANTHER" id="PTHR43842">
    <property type="entry name" value="PROPIONYL-COA CARBOXYLASE BETA CHAIN"/>
    <property type="match status" value="1"/>
</dbReference>
<dbReference type="InterPro" id="IPR029045">
    <property type="entry name" value="ClpP/crotonase-like_dom_sf"/>
</dbReference>
<dbReference type="GO" id="GO:0004658">
    <property type="term" value="F:propionyl-CoA carboxylase activity"/>
    <property type="evidence" value="ECO:0007669"/>
    <property type="project" value="TreeGrafter"/>
</dbReference>
<dbReference type="EMBL" id="VGJX01000383">
    <property type="protein sequence ID" value="MBM3274939.1"/>
    <property type="molecule type" value="Genomic_DNA"/>
</dbReference>
<dbReference type="Pfam" id="PF01039">
    <property type="entry name" value="Carboxyl_trans"/>
    <property type="match status" value="1"/>
</dbReference>